<dbReference type="Pfam" id="PF03308">
    <property type="entry name" value="MeaB"/>
    <property type="match status" value="1"/>
</dbReference>
<dbReference type="Proteomes" id="UP000242310">
    <property type="component" value="Unassembled WGS sequence"/>
</dbReference>
<dbReference type="SUPFAM" id="SSF52540">
    <property type="entry name" value="P-loop containing nucleoside triphosphate hydrolases"/>
    <property type="match status" value="1"/>
</dbReference>
<dbReference type="Gene3D" id="3.40.50.300">
    <property type="entry name" value="P-loop containing nucleotide triphosphate hydrolases"/>
    <property type="match status" value="1"/>
</dbReference>
<dbReference type="NCBIfam" id="TIGR00750">
    <property type="entry name" value="lao"/>
    <property type="match status" value="1"/>
</dbReference>
<proteinExistence type="inferred from homology"/>
<dbReference type="AlphaFoldDB" id="A0A2P8HXK9"/>
<dbReference type="GO" id="GO:0005525">
    <property type="term" value="F:GTP binding"/>
    <property type="evidence" value="ECO:0007669"/>
    <property type="project" value="InterPro"/>
</dbReference>
<keyword evidence="3" id="KW-1185">Reference proteome</keyword>
<evidence type="ECO:0000313" key="2">
    <source>
        <dbReference type="EMBL" id="PSL50966.1"/>
    </source>
</evidence>
<dbReference type="RefSeq" id="WP_245893877.1">
    <property type="nucleotide sequence ID" value="NZ_PYAV01000002.1"/>
</dbReference>
<protein>
    <submittedName>
        <fullName evidence="2">Methylmalonyl-CoA mutase metallochaperone MeaB</fullName>
    </submittedName>
</protein>
<gene>
    <name evidence="2" type="ORF">B0H94_102243</name>
</gene>
<dbReference type="GO" id="GO:0005737">
    <property type="term" value="C:cytoplasm"/>
    <property type="evidence" value="ECO:0007669"/>
    <property type="project" value="TreeGrafter"/>
</dbReference>
<accession>A0A2P8HXK9</accession>
<reference evidence="2 3" key="1">
    <citation type="submission" date="2018-03" db="EMBL/GenBank/DDBJ databases">
        <title>Genomic Encyclopedia of Type Strains, Phase III (KMG-III): the genomes of soil and plant-associated and newly described type strains.</title>
        <authorList>
            <person name="Whitman W."/>
        </authorList>
    </citation>
    <scope>NUCLEOTIDE SEQUENCE [LARGE SCALE GENOMIC DNA]</scope>
    <source>
        <strain evidence="2 3">CGMCC 1.07653</strain>
    </source>
</reference>
<dbReference type="Gene3D" id="1.10.287.130">
    <property type="match status" value="1"/>
</dbReference>
<dbReference type="CDD" id="cd03114">
    <property type="entry name" value="MMAA-like"/>
    <property type="match status" value="1"/>
</dbReference>
<dbReference type="InterPro" id="IPR027417">
    <property type="entry name" value="P-loop_NTPase"/>
</dbReference>
<comment type="caution">
    <text evidence="2">The sequence shown here is derived from an EMBL/GenBank/DDBJ whole genome shotgun (WGS) entry which is preliminary data.</text>
</comment>
<dbReference type="PANTHER" id="PTHR23408">
    <property type="entry name" value="METHYLMALONYL-COA MUTASE"/>
    <property type="match status" value="1"/>
</dbReference>
<name>A0A2P8HXK9_9BACI</name>
<evidence type="ECO:0000256" key="1">
    <source>
        <dbReference type="ARBA" id="ARBA00009625"/>
    </source>
</evidence>
<sequence>MVEKRRKKTAEEHAAGVLAGDRASLAQAITLIESRSAKHWDQAQQVVEEVLPYTGKARRLGFSGVPGAGKSTLIEAFGMMLCEAGYRVAVLAVDPSSTTNRGSILGDKTRMERLSKHPNAFIRPSPSGGTAGGVAKKSRETMFLCEAAGFDVIIVETVGVGQGETLVRSMVDYFLLLVLTGGGDELQGMKKGIMEIADDLYINKADGINKQPALNARAEFNRMLHFLQPSTPGWTTEAHTVSALYHDGLKAMWERIDTFFSKVQESGRLTERRRHQMSDWMKAMVQEELERTFYQNPGVQSAWPAFEASVISGKTAPARAVQQLLQQFWEDK</sequence>
<comment type="similarity">
    <text evidence="1">Belongs to the SIMIBI class G3E GTPase family. ArgK/MeaB subfamily.</text>
</comment>
<organism evidence="2 3">
    <name type="scientific">Salsuginibacillus halophilus</name>
    <dbReference type="NCBI Taxonomy" id="517424"/>
    <lineage>
        <taxon>Bacteria</taxon>
        <taxon>Bacillati</taxon>
        <taxon>Bacillota</taxon>
        <taxon>Bacilli</taxon>
        <taxon>Bacillales</taxon>
        <taxon>Bacillaceae</taxon>
        <taxon>Salsuginibacillus</taxon>
    </lineage>
</organism>
<evidence type="ECO:0000313" key="3">
    <source>
        <dbReference type="Proteomes" id="UP000242310"/>
    </source>
</evidence>
<dbReference type="GO" id="GO:0003924">
    <property type="term" value="F:GTPase activity"/>
    <property type="evidence" value="ECO:0007669"/>
    <property type="project" value="InterPro"/>
</dbReference>
<dbReference type="Gene3D" id="1.20.5.170">
    <property type="match status" value="1"/>
</dbReference>
<dbReference type="PANTHER" id="PTHR23408:SF3">
    <property type="entry name" value="METHYLMALONIC ACIDURIA TYPE A PROTEIN, MITOCHONDRIAL"/>
    <property type="match status" value="1"/>
</dbReference>
<dbReference type="NCBIfam" id="NF006958">
    <property type="entry name" value="PRK09435.1"/>
    <property type="match status" value="1"/>
</dbReference>
<dbReference type="InterPro" id="IPR005129">
    <property type="entry name" value="GTPase_ArgK"/>
</dbReference>
<dbReference type="EMBL" id="PYAV01000002">
    <property type="protein sequence ID" value="PSL50966.1"/>
    <property type="molecule type" value="Genomic_DNA"/>
</dbReference>